<proteinExistence type="predicted"/>
<dbReference type="Proteomes" id="UP000244855">
    <property type="component" value="Unassembled WGS sequence"/>
</dbReference>
<accession>A0A2V1D0W1</accession>
<dbReference type="EMBL" id="KZ805915">
    <property type="protein sequence ID" value="PVH91249.1"/>
    <property type="molecule type" value="Genomic_DNA"/>
</dbReference>
<evidence type="ECO:0000313" key="1">
    <source>
        <dbReference type="EMBL" id="PVH91249.1"/>
    </source>
</evidence>
<dbReference type="AlphaFoldDB" id="A0A2V1D0W1"/>
<keyword evidence="2" id="KW-1185">Reference proteome</keyword>
<protein>
    <submittedName>
        <fullName evidence="1">Uncharacterized protein</fullName>
    </submittedName>
</protein>
<dbReference type="OrthoDB" id="3935139at2759"/>
<evidence type="ECO:0000313" key="2">
    <source>
        <dbReference type="Proteomes" id="UP000244855"/>
    </source>
</evidence>
<gene>
    <name evidence="1" type="ORF">DM02DRAFT_481690</name>
</gene>
<reference evidence="1 2" key="1">
    <citation type="journal article" date="2018" name="Sci. Rep.">
        <title>Comparative genomics provides insights into the lifestyle and reveals functional heterogeneity of dark septate endophytic fungi.</title>
        <authorList>
            <person name="Knapp D.G."/>
            <person name="Nemeth J.B."/>
            <person name="Barry K."/>
            <person name="Hainaut M."/>
            <person name="Henrissat B."/>
            <person name="Johnson J."/>
            <person name="Kuo A."/>
            <person name="Lim J.H.P."/>
            <person name="Lipzen A."/>
            <person name="Nolan M."/>
            <person name="Ohm R.A."/>
            <person name="Tamas L."/>
            <person name="Grigoriev I.V."/>
            <person name="Spatafora J.W."/>
            <person name="Nagy L.G."/>
            <person name="Kovacs G.M."/>
        </authorList>
    </citation>
    <scope>NUCLEOTIDE SEQUENCE [LARGE SCALE GENOMIC DNA]</scope>
    <source>
        <strain evidence="1 2">DSE2036</strain>
    </source>
</reference>
<organism evidence="1 2">
    <name type="scientific">Periconia macrospinosa</name>
    <dbReference type="NCBI Taxonomy" id="97972"/>
    <lineage>
        <taxon>Eukaryota</taxon>
        <taxon>Fungi</taxon>
        <taxon>Dikarya</taxon>
        <taxon>Ascomycota</taxon>
        <taxon>Pezizomycotina</taxon>
        <taxon>Dothideomycetes</taxon>
        <taxon>Pleosporomycetidae</taxon>
        <taxon>Pleosporales</taxon>
        <taxon>Massarineae</taxon>
        <taxon>Periconiaceae</taxon>
        <taxon>Periconia</taxon>
    </lineage>
</organism>
<feature type="non-terminal residue" evidence="1">
    <location>
        <position position="68"/>
    </location>
</feature>
<sequence length="68" mass="7931">MDFLVKHYKNSQAKHAGDPHLSSCIAVSWYVFDKYYAGTDRVTAYGVALLLAPHRRKAYLKRNWSNNW</sequence>
<name>A0A2V1D0W1_9PLEO</name>